<accession>A0ABP0FB05</accession>
<evidence type="ECO:0000313" key="2">
    <source>
        <dbReference type="EMBL" id="CAK8676870.1"/>
    </source>
</evidence>
<protein>
    <submittedName>
        <fullName evidence="2">Uncharacterized protein</fullName>
    </submittedName>
</protein>
<feature type="region of interest" description="Disordered" evidence="1">
    <location>
        <begin position="104"/>
        <end position="128"/>
    </location>
</feature>
<name>A0ABP0FB05_CLALP</name>
<proteinExistence type="predicted"/>
<feature type="compositionally biased region" description="Polar residues" evidence="1">
    <location>
        <begin position="104"/>
        <end position="118"/>
    </location>
</feature>
<keyword evidence="3" id="KW-1185">Reference proteome</keyword>
<evidence type="ECO:0000256" key="1">
    <source>
        <dbReference type="SAM" id="MobiDB-lite"/>
    </source>
</evidence>
<sequence>MKERQKQQTIVSVYLHQVGFAFQPEVTTVVELVLACRWQVTTKEMWPTHTSKSEDKAFPTILSICCDKPPSASRDQYYMSSEDFRTAAYQSFQSLMRQKYSSKTTQQLPSSQTIWKPSSNKKDILQHE</sequence>
<comment type="caution">
    <text evidence="2">The sequence shown here is derived from an EMBL/GenBank/DDBJ whole genome shotgun (WGS) entry which is preliminary data.</text>
</comment>
<gene>
    <name evidence="2" type="ORF">CVLEPA_LOCUS6295</name>
</gene>
<dbReference type="Proteomes" id="UP001642483">
    <property type="component" value="Unassembled WGS sequence"/>
</dbReference>
<reference evidence="2 3" key="1">
    <citation type="submission" date="2024-02" db="EMBL/GenBank/DDBJ databases">
        <authorList>
            <person name="Daric V."/>
            <person name="Darras S."/>
        </authorList>
    </citation>
    <scope>NUCLEOTIDE SEQUENCE [LARGE SCALE GENOMIC DNA]</scope>
</reference>
<evidence type="ECO:0000313" key="3">
    <source>
        <dbReference type="Proteomes" id="UP001642483"/>
    </source>
</evidence>
<dbReference type="EMBL" id="CAWYQH010000035">
    <property type="protein sequence ID" value="CAK8676870.1"/>
    <property type="molecule type" value="Genomic_DNA"/>
</dbReference>
<organism evidence="2 3">
    <name type="scientific">Clavelina lepadiformis</name>
    <name type="common">Light-bulb sea squirt</name>
    <name type="synonym">Ascidia lepadiformis</name>
    <dbReference type="NCBI Taxonomy" id="159417"/>
    <lineage>
        <taxon>Eukaryota</taxon>
        <taxon>Metazoa</taxon>
        <taxon>Chordata</taxon>
        <taxon>Tunicata</taxon>
        <taxon>Ascidiacea</taxon>
        <taxon>Aplousobranchia</taxon>
        <taxon>Clavelinidae</taxon>
        <taxon>Clavelina</taxon>
    </lineage>
</organism>